<dbReference type="Proteomes" id="UP001165270">
    <property type="component" value="Unassembled WGS sequence"/>
</dbReference>
<dbReference type="PROSITE" id="PS50943">
    <property type="entry name" value="HTH_CROC1"/>
    <property type="match status" value="1"/>
</dbReference>
<accession>A0ABS9Y066</accession>
<dbReference type="Pfam" id="PF13560">
    <property type="entry name" value="HTH_31"/>
    <property type="match status" value="1"/>
</dbReference>
<reference evidence="3" key="1">
    <citation type="submission" date="2022-03" db="EMBL/GenBank/DDBJ databases">
        <title>Streptomyces 7R015 and 7R016 isolated from Barleria lupulina in Thailand.</title>
        <authorList>
            <person name="Kanchanasin P."/>
            <person name="Phongsopitanun W."/>
            <person name="Tanasupawat S."/>
        </authorList>
    </citation>
    <scope>NUCLEOTIDE SEQUENCE</scope>
    <source>
        <strain evidence="3">7R016</strain>
    </source>
</reference>
<dbReference type="SUPFAM" id="SSF47413">
    <property type="entry name" value="lambda repressor-like DNA-binding domains"/>
    <property type="match status" value="1"/>
</dbReference>
<dbReference type="CDD" id="cd00093">
    <property type="entry name" value="HTH_XRE"/>
    <property type="match status" value="1"/>
</dbReference>
<feature type="compositionally biased region" description="Basic and acidic residues" evidence="1">
    <location>
        <begin position="67"/>
        <end position="86"/>
    </location>
</feature>
<dbReference type="RefSeq" id="WP_242713839.1">
    <property type="nucleotide sequence ID" value="NZ_JALDAX010000038.1"/>
</dbReference>
<proteinExistence type="predicted"/>
<evidence type="ECO:0000313" key="3">
    <source>
        <dbReference type="EMBL" id="MCI3246507.1"/>
    </source>
</evidence>
<evidence type="ECO:0000313" key="4">
    <source>
        <dbReference type="Proteomes" id="UP001165270"/>
    </source>
</evidence>
<protein>
    <submittedName>
        <fullName evidence="3">Helix-turn-helix domain-containing protein</fullName>
    </submittedName>
</protein>
<dbReference type="EMBL" id="JALDAX010000038">
    <property type="protein sequence ID" value="MCI3246507.1"/>
    <property type="molecule type" value="Genomic_DNA"/>
</dbReference>
<name>A0ABS9Y066_9ACTN</name>
<evidence type="ECO:0000256" key="1">
    <source>
        <dbReference type="SAM" id="MobiDB-lite"/>
    </source>
</evidence>
<dbReference type="InterPro" id="IPR001387">
    <property type="entry name" value="Cro/C1-type_HTH"/>
</dbReference>
<organism evidence="3 4">
    <name type="scientific">Streptomyces spinosisporus</name>
    <dbReference type="NCBI Taxonomy" id="2927582"/>
    <lineage>
        <taxon>Bacteria</taxon>
        <taxon>Bacillati</taxon>
        <taxon>Actinomycetota</taxon>
        <taxon>Actinomycetes</taxon>
        <taxon>Kitasatosporales</taxon>
        <taxon>Streptomycetaceae</taxon>
        <taxon>Streptomyces</taxon>
    </lineage>
</organism>
<gene>
    <name evidence="3" type="ORF">MQN93_43190</name>
</gene>
<feature type="domain" description="HTH cro/C1-type" evidence="2">
    <location>
        <begin position="15"/>
        <end position="46"/>
    </location>
</feature>
<feature type="region of interest" description="Disordered" evidence="1">
    <location>
        <begin position="60"/>
        <end position="100"/>
    </location>
</feature>
<dbReference type="InterPro" id="IPR010982">
    <property type="entry name" value="Lambda_DNA-bd_dom_sf"/>
</dbReference>
<comment type="caution">
    <text evidence="3">The sequence shown here is derived from an EMBL/GenBank/DDBJ whole genome shotgun (WGS) entry which is preliminary data.</text>
</comment>
<evidence type="ECO:0000259" key="2">
    <source>
        <dbReference type="PROSITE" id="PS50943"/>
    </source>
</evidence>
<dbReference type="Gene3D" id="1.10.260.40">
    <property type="entry name" value="lambda repressor-like DNA-binding domains"/>
    <property type="match status" value="1"/>
</dbReference>
<sequence length="100" mass="11156">MERPQPTFQVDGAAIRTRRMELGMTVRGCARAAGLSHSYLSELETGLKEDMRPPKYAGLRTALQIQPDDRRLLIPTPEDQHRKEPDGSQEGAPRPHPDPG</sequence>
<keyword evidence="4" id="KW-1185">Reference proteome</keyword>